<keyword evidence="2" id="KW-1185">Reference proteome</keyword>
<gene>
    <name evidence="1" type="ORF">Syun_026604</name>
</gene>
<sequence>MVLAEILGLAHFFMRAWPNKDLFVNFTELGEKEDQQVWLGEISGLVKKKSKCHQARYANDYSMACTHCGTFDACHPRPRDIRLLRDMASTYYQIRGQELQIWMVPAGAQPNAIHFTIPHDFKRARFCSSSSCSPQRTTLSIYFTT</sequence>
<name>A0AAP0EU97_9MAGN</name>
<dbReference type="EMBL" id="JBBNAF010000011">
    <property type="protein sequence ID" value="KAK9099559.1"/>
    <property type="molecule type" value="Genomic_DNA"/>
</dbReference>
<dbReference type="AlphaFoldDB" id="A0AAP0EU97"/>
<accession>A0AAP0EU97</accession>
<reference evidence="1 2" key="1">
    <citation type="submission" date="2024-01" db="EMBL/GenBank/DDBJ databases">
        <title>Genome assemblies of Stephania.</title>
        <authorList>
            <person name="Yang L."/>
        </authorList>
    </citation>
    <scope>NUCLEOTIDE SEQUENCE [LARGE SCALE GENOMIC DNA]</scope>
    <source>
        <strain evidence="1">YNDBR</strain>
        <tissue evidence="1">Leaf</tissue>
    </source>
</reference>
<evidence type="ECO:0000313" key="2">
    <source>
        <dbReference type="Proteomes" id="UP001420932"/>
    </source>
</evidence>
<evidence type="ECO:0000313" key="1">
    <source>
        <dbReference type="EMBL" id="KAK9099559.1"/>
    </source>
</evidence>
<organism evidence="1 2">
    <name type="scientific">Stephania yunnanensis</name>
    <dbReference type="NCBI Taxonomy" id="152371"/>
    <lineage>
        <taxon>Eukaryota</taxon>
        <taxon>Viridiplantae</taxon>
        <taxon>Streptophyta</taxon>
        <taxon>Embryophyta</taxon>
        <taxon>Tracheophyta</taxon>
        <taxon>Spermatophyta</taxon>
        <taxon>Magnoliopsida</taxon>
        <taxon>Ranunculales</taxon>
        <taxon>Menispermaceae</taxon>
        <taxon>Menispermoideae</taxon>
        <taxon>Cissampelideae</taxon>
        <taxon>Stephania</taxon>
    </lineage>
</organism>
<protein>
    <submittedName>
        <fullName evidence="1">Uncharacterized protein</fullName>
    </submittedName>
</protein>
<comment type="caution">
    <text evidence="1">The sequence shown here is derived from an EMBL/GenBank/DDBJ whole genome shotgun (WGS) entry which is preliminary data.</text>
</comment>
<dbReference type="Proteomes" id="UP001420932">
    <property type="component" value="Unassembled WGS sequence"/>
</dbReference>
<proteinExistence type="predicted"/>